<feature type="non-terminal residue" evidence="8">
    <location>
        <position position="1"/>
    </location>
</feature>
<evidence type="ECO:0000256" key="4">
    <source>
        <dbReference type="ARBA" id="ARBA00022723"/>
    </source>
</evidence>
<dbReference type="Pfam" id="PF19436">
    <property type="entry name" value="ACS_CODH_B_C"/>
    <property type="match status" value="1"/>
</dbReference>
<dbReference type="PANTHER" id="PTHR42281">
    <property type="match status" value="1"/>
</dbReference>
<evidence type="ECO:0000256" key="6">
    <source>
        <dbReference type="ARBA" id="ARBA00023014"/>
    </source>
</evidence>
<dbReference type="Gene3D" id="3.40.50.2030">
    <property type="match status" value="1"/>
</dbReference>
<keyword evidence="6" id="KW-0411">Iron-sulfur</keyword>
<dbReference type="GO" id="GO:0051536">
    <property type="term" value="F:iron-sulfur cluster binding"/>
    <property type="evidence" value="ECO:0007669"/>
    <property type="project" value="UniProtKB-KW"/>
</dbReference>
<dbReference type="InterPro" id="IPR011254">
    <property type="entry name" value="Prismane-like_sf"/>
</dbReference>
<evidence type="ECO:0000256" key="5">
    <source>
        <dbReference type="ARBA" id="ARBA00023004"/>
    </source>
</evidence>
<keyword evidence="5" id="KW-0408">Iron</keyword>
<dbReference type="GO" id="GO:0043884">
    <property type="term" value="F:CO-methylating acetyl-CoA synthase activity"/>
    <property type="evidence" value="ECO:0007669"/>
    <property type="project" value="UniProtKB-EC"/>
</dbReference>
<dbReference type="GO" id="GO:0043885">
    <property type="term" value="F:anaerobic carbon-monoxide dehydrogenase activity"/>
    <property type="evidence" value="ECO:0007669"/>
    <property type="project" value="InterPro"/>
</dbReference>
<dbReference type="InterPro" id="IPR045822">
    <property type="entry name" value="ACS_CODH_B_C"/>
</dbReference>
<keyword evidence="2" id="KW-0533">Nickel</keyword>
<dbReference type="SUPFAM" id="SSF56821">
    <property type="entry name" value="Prismane protein-like"/>
    <property type="match status" value="1"/>
</dbReference>
<dbReference type="Gene3D" id="3.30.1650.10">
    <property type="entry name" value="Bifunctional carbon monoxide dehydrogenase/acetyl-coa synthase(codh/acs), Chain M, domain 3"/>
    <property type="match status" value="1"/>
</dbReference>
<feature type="non-terminal residue" evidence="8">
    <location>
        <position position="446"/>
    </location>
</feature>
<name>X0SVH0_9ZZZZ</name>
<proteinExistence type="predicted"/>
<accession>X0SVH0</accession>
<evidence type="ECO:0000256" key="2">
    <source>
        <dbReference type="ARBA" id="ARBA00022596"/>
    </source>
</evidence>
<comment type="caution">
    <text evidence="8">The sequence shown here is derived from an EMBL/GenBank/DDBJ whole genome shotgun (WGS) entry which is preliminary data.</text>
</comment>
<dbReference type="EMBL" id="BARS01004974">
    <property type="protein sequence ID" value="GAF85188.1"/>
    <property type="molecule type" value="Genomic_DNA"/>
</dbReference>
<dbReference type="Gene3D" id="3.40.970.20">
    <property type="entry name" value="Carbon monoxide dehydrogenase alpha subunit. Chain D, domain 4"/>
    <property type="match status" value="1"/>
</dbReference>
<protein>
    <recommendedName>
        <fullName evidence="1">CO-methylating acetyl-CoA synthase</fullName>
        <ecNumber evidence="1">2.3.1.169</ecNumber>
    </recommendedName>
</protein>
<dbReference type="GO" id="GO:0046872">
    <property type="term" value="F:metal ion binding"/>
    <property type="evidence" value="ECO:0007669"/>
    <property type="project" value="UniProtKB-KW"/>
</dbReference>
<keyword evidence="4" id="KW-0479">Metal-binding</keyword>
<keyword evidence="3" id="KW-0808">Transferase</keyword>
<organism evidence="8">
    <name type="scientific">marine sediment metagenome</name>
    <dbReference type="NCBI Taxonomy" id="412755"/>
    <lineage>
        <taxon>unclassified sequences</taxon>
        <taxon>metagenomes</taxon>
        <taxon>ecological metagenomes</taxon>
    </lineage>
</organism>
<dbReference type="GO" id="GO:0006084">
    <property type="term" value="P:acetyl-CoA metabolic process"/>
    <property type="evidence" value="ECO:0007669"/>
    <property type="project" value="InterPro"/>
</dbReference>
<dbReference type="EC" id="2.3.1.169" evidence="1"/>
<evidence type="ECO:0000313" key="8">
    <source>
        <dbReference type="EMBL" id="GAF85188.1"/>
    </source>
</evidence>
<gene>
    <name evidence="8" type="ORF">S01H1_09731</name>
</gene>
<dbReference type="AlphaFoldDB" id="X0SVH0"/>
<reference evidence="8" key="1">
    <citation type="journal article" date="2014" name="Front. Microbiol.">
        <title>High frequency of phylogenetically diverse reductive dehalogenase-homologous genes in deep subseafloor sedimentary metagenomes.</title>
        <authorList>
            <person name="Kawai M."/>
            <person name="Futagami T."/>
            <person name="Toyoda A."/>
            <person name="Takaki Y."/>
            <person name="Nishi S."/>
            <person name="Hori S."/>
            <person name="Arai W."/>
            <person name="Tsubouchi T."/>
            <person name="Morono Y."/>
            <person name="Uchiyama I."/>
            <person name="Ito T."/>
            <person name="Fujiyama A."/>
            <person name="Inagaki F."/>
            <person name="Takami H."/>
        </authorList>
    </citation>
    <scope>NUCLEOTIDE SEQUENCE</scope>
    <source>
        <strain evidence="8">Expedition CK06-06</strain>
    </source>
</reference>
<dbReference type="PANTHER" id="PTHR42281:SF1">
    <property type="entry name" value="ACETYL-COA DECARBONYLASE_SYNTHASE COMPLEX SUBUNIT BETA 1"/>
    <property type="match status" value="1"/>
</dbReference>
<evidence type="ECO:0000259" key="7">
    <source>
        <dbReference type="Pfam" id="PF19436"/>
    </source>
</evidence>
<dbReference type="Pfam" id="PF03598">
    <property type="entry name" value="CdhC"/>
    <property type="match status" value="1"/>
</dbReference>
<feature type="domain" description="CO dehydrogenase/acetyl-CoA synthase complex beta subunit C-terminal" evidence="7">
    <location>
        <begin position="400"/>
        <end position="440"/>
    </location>
</feature>
<dbReference type="InterPro" id="IPR004461">
    <property type="entry name" value="CO_DH/Ac-CoA_synth_bsu"/>
</dbReference>
<evidence type="ECO:0000256" key="3">
    <source>
        <dbReference type="ARBA" id="ARBA00022679"/>
    </source>
</evidence>
<dbReference type="InterPro" id="IPR016099">
    <property type="entry name" value="Prismane-like_a/b-sand"/>
</dbReference>
<sequence>DAGMATLFADEIIEAIKYTQDPLPYWPKPNPDDEHLWLGAADDVIMRERGIEFVDGTAPGFAVCVGYCPTNEIAVKIARELQEKNLYVFMAAETDGKSMAQQLKEEGIQMGWETRLVPFGADVTACIHALGFATRAALSFGSAQPGDYQKVLRYNQNRVFAFVLAFGPVDDEKHAQAAGAINYGFPTIADTDIDNILPTGVCTYEHVVSPISDDKIVAKAIEVRGLKITITKVPVPVPFGQAFQGERVRKEDMHVELAGQPNPGFEFLTSKELDEVEDGKIEIIGPEIDEVKEGSQIPLAIWVEVAGREMQPDFEPILERQIHDFINCANGVFHMGQRDINWVRISKEAKQKGFKFKHFGSILHAKMHGEYGKIFDKVQIKIYTREKEILELIDIARNVYHQRDARLADMTDEAVDTFYSCALCQSFAPNHVCIITPERSEGRIQA</sequence>
<dbReference type="InterPro" id="IPR038571">
    <property type="entry name" value="CO_DH/Ac-CoA_synth_bsu_3_sf"/>
</dbReference>
<evidence type="ECO:0000256" key="1">
    <source>
        <dbReference type="ARBA" id="ARBA00012244"/>
    </source>
</evidence>